<reference evidence="6" key="1">
    <citation type="journal article" date="2019" name="Int. J. Syst. Evol. Microbiol.">
        <title>The Global Catalogue of Microorganisms (GCM) 10K type strain sequencing project: providing services to taxonomists for standard genome sequencing and annotation.</title>
        <authorList>
            <consortium name="The Broad Institute Genomics Platform"/>
            <consortium name="The Broad Institute Genome Sequencing Center for Infectious Disease"/>
            <person name="Wu L."/>
            <person name="Ma J."/>
        </authorList>
    </citation>
    <scope>NUCLEOTIDE SEQUENCE [LARGE SCALE GENOMIC DNA]</scope>
    <source>
        <strain evidence="6">KCTC 23701</strain>
    </source>
</reference>
<protein>
    <recommendedName>
        <fullName evidence="1">diguanylate cyclase</fullName>
        <ecNumber evidence="1">2.7.7.65</ecNumber>
    </recommendedName>
</protein>
<feature type="domain" description="GGDEF" evidence="4">
    <location>
        <begin position="383"/>
        <end position="515"/>
    </location>
</feature>
<dbReference type="InterPro" id="IPR000160">
    <property type="entry name" value="GGDEF_dom"/>
</dbReference>
<keyword evidence="3" id="KW-0472">Membrane</keyword>
<dbReference type="Proteomes" id="UP000604737">
    <property type="component" value="Unassembled WGS sequence"/>
</dbReference>
<dbReference type="PANTHER" id="PTHR45138:SF9">
    <property type="entry name" value="DIGUANYLATE CYCLASE DGCM-RELATED"/>
    <property type="match status" value="1"/>
</dbReference>
<proteinExistence type="predicted"/>
<gene>
    <name evidence="5" type="ORF">GCM10007350_30730</name>
</gene>
<dbReference type="PROSITE" id="PS50887">
    <property type="entry name" value="GGDEF"/>
    <property type="match status" value="1"/>
</dbReference>
<evidence type="ECO:0000256" key="2">
    <source>
        <dbReference type="ARBA" id="ARBA00034247"/>
    </source>
</evidence>
<dbReference type="InterPro" id="IPR043128">
    <property type="entry name" value="Rev_trsase/Diguanyl_cyclase"/>
</dbReference>
<dbReference type="EMBL" id="BMYO01000008">
    <property type="protein sequence ID" value="GHD67233.1"/>
    <property type="molecule type" value="Genomic_DNA"/>
</dbReference>
<feature type="transmembrane region" description="Helical" evidence="3">
    <location>
        <begin position="12"/>
        <end position="34"/>
    </location>
</feature>
<dbReference type="EC" id="2.7.7.65" evidence="1"/>
<dbReference type="InterPro" id="IPR029151">
    <property type="entry name" value="Sensor-like_sf"/>
</dbReference>
<keyword evidence="6" id="KW-1185">Reference proteome</keyword>
<evidence type="ECO:0000313" key="5">
    <source>
        <dbReference type="EMBL" id="GHD67233.1"/>
    </source>
</evidence>
<evidence type="ECO:0000313" key="6">
    <source>
        <dbReference type="Proteomes" id="UP000604737"/>
    </source>
</evidence>
<evidence type="ECO:0000256" key="1">
    <source>
        <dbReference type="ARBA" id="ARBA00012528"/>
    </source>
</evidence>
<comment type="caution">
    <text evidence="5">The sequence shown here is derived from an EMBL/GenBank/DDBJ whole genome shotgun (WGS) entry which is preliminary data.</text>
</comment>
<evidence type="ECO:0000259" key="4">
    <source>
        <dbReference type="PROSITE" id="PS50887"/>
    </source>
</evidence>
<keyword evidence="3" id="KW-0812">Transmembrane</keyword>
<feature type="transmembrane region" description="Helical" evidence="3">
    <location>
        <begin position="311"/>
        <end position="332"/>
    </location>
</feature>
<dbReference type="NCBIfam" id="TIGR00254">
    <property type="entry name" value="GGDEF"/>
    <property type="match status" value="1"/>
</dbReference>
<evidence type="ECO:0000256" key="3">
    <source>
        <dbReference type="SAM" id="Phobius"/>
    </source>
</evidence>
<dbReference type="InterPro" id="IPR029787">
    <property type="entry name" value="Nucleotide_cyclase"/>
</dbReference>
<dbReference type="Pfam" id="PF00990">
    <property type="entry name" value="GGDEF"/>
    <property type="match status" value="1"/>
</dbReference>
<name>A0ABQ3H2R1_9NEIS</name>
<dbReference type="InterPro" id="IPR050469">
    <property type="entry name" value="Diguanylate_Cyclase"/>
</dbReference>
<dbReference type="CDD" id="cd01949">
    <property type="entry name" value="GGDEF"/>
    <property type="match status" value="1"/>
</dbReference>
<dbReference type="SUPFAM" id="SSF55073">
    <property type="entry name" value="Nucleotide cyclase"/>
    <property type="match status" value="1"/>
</dbReference>
<comment type="catalytic activity">
    <reaction evidence="2">
        <text>2 GTP = 3',3'-c-di-GMP + 2 diphosphate</text>
        <dbReference type="Rhea" id="RHEA:24898"/>
        <dbReference type="ChEBI" id="CHEBI:33019"/>
        <dbReference type="ChEBI" id="CHEBI:37565"/>
        <dbReference type="ChEBI" id="CHEBI:58805"/>
        <dbReference type="EC" id="2.7.7.65"/>
    </reaction>
</comment>
<accession>A0ABQ3H2R1</accession>
<dbReference type="Gene3D" id="3.30.450.20">
    <property type="entry name" value="PAS domain"/>
    <property type="match status" value="2"/>
</dbReference>
<dbReference type="Gene3D" id="3.30.70.270">
    <property type="match status" value="1"/>
</dbReference>
<organism evidence="5 6">
    <name type="scientific">Jeongeupia chitinilytica</name>
    <dbReference type="NCBI Taxonomy" id="1041641"/>
    <lineage>
        <taxon>Bacteria</taxon>
        <taxon>Pseudomonadati</taxon>
        <taxon>Pseudomonadota</taxon>
        <taxon>Betaproteobacteria</taxon>
        <taxon>Neisseriales</taxon>
        <taxon>Chitinibacteraceae</taxon>
        <taxon>Jeongeupia</taxon>
    </lineage>
</organism>
<dbReference type="SMART" id="SM00267">
    <property type="entry name" value="GGDEF"/>
    <property type="match status" value="1"/>
</dbReference>
<dbReference type="PANTHER" id="PTHR45138">
    <property type="entry name" value="REGULATORY COMPONENTS OF SENSORY TRANSDUCTION SYSTEM"/>
    <property type="match status" value="1"/>
</dbReference>
<dbReference type="SUPFAM" id="SSF103190">
    <property type="entry name" value="Sensory domain-like"/>
    <property type="match status" value="1"/>
</dbReference>
<sequence length="521" mass="57688">MALFKLDGFKRPFLLAGIAYVLLLLLWLPLAWWLSTTVVRADARRAVDEIRMRREEMLKLQVGVFAERWYYLKSTPEIIADSPAVRRAMAMPTHKNLDEANHYLNTLITRTMGDFGWVVDAEGRIVLASDAADPASLLGRSLGRHDFFLEALSGRTGRYFGYGSYTGQPGFYFSVPIRVGDDITGVAAVKVRVDSLDALFGDPSLLISDQYGVIIMSRTHDRLWHTLPDAPVASLDPAVRIARYGDVALTPFGLQAAVSSLLPAGLYLRNGEETPYLFLSRRDARLDRLTVHMLVPLPELRHLPVQRRFQFALIGGSGALALALLVLTLTYLQHVRRLGRQLTTANRELQRQADSDFLTGCANRRRFERVFSAELARSQRYGNALSVAIVDIDFFKRINDTYGHPVGDAGLVYLVDSIQAAIRPGDLLGRIGGEEFALMLPQTSVESARRLLDRLRAMSEQGSFSAGGQTVRFTVSIGFTAVRATDDLESALKRADIALYAAKQGGRNRVCTDGADAQPNA</sequence>
<keyword evidence="3" id="KW-1133">Transmembrane helix</keyword>